<accession>A0A835Q4K4</accession>
<evidence type="ECO:0000313" key="2">
    <source>
        <dbReference type="Proteomes" id="UP000639772"/>
    </source>
</evidence>
<reference evidence="1 2" key="1">
    <citation type="journal article" date="2020" name="Nat. Food">
        <title>A phased Vanilla planifolia genome enables genetic improvement of flavour and production.</title>
        <authorList>
            <person name="Hasing T."/>
            <person name="Tang H."/>
            <person name="Brym M."/>
            <person name="Khazi F."/>
            <person name="Huang T."/>
            <person name="Chambers A.H."/>
        </authorList>
    </citation>
    <scope>NUCLEOTIDE SEQUENCE [LARGE SCALE GENOMIC DNA]</scope>
    <source>
        <tissue evidence="1">Leaf</tissue>
    </source>
</reference>
<evidence type="ECO:0000313" key="1">
    <source>
        <dbReference type="EMBL" id="KAG0462944.1"/>
    </source>
</evidence>
<dbReference type="AlphaFoldDB" id="A0A835Q4K4"/>
<dbReference type="Proteomes" id="UP000639772">
    <property type="component" value="Chromosome 11"/>
</dbReference>
<sequence>MAGIKVKCVQIGEDVAIKHTALATGGAAVQLNKDGAASAKAEFPMRNSNNTGNEGIITISTVQQGDVLLVELRPDLAKVSMENELETVLGNSTLTTNADGSLFGNLVRHSQAICGNAVVTVPFQPERCSQAI</sequence>
<protein>
    <submittedName>
        <fullName evidence="1">Uncharacterized protein</fullName>
    </submittedName>
</protein>
<comment type="caution">
    <text evidence="1">The sequence shown here is derived from an EMBL/GenBank/DDBJ whole genome shotgun (WGS) entry which is preliminary data.</text>
</comment>
<proteinExistence type="predicted"/>
<gene>
    <name evidence="1" type="ORF">HPP92_021420</name>
</gene>
<organism evidence="1 2">
    <name type="scientific">Vanilla planifolia</name>
    <name type="common">Vanilla</name>
    <dbReference type="NCBI Taxonomy" id="51239"/>
    <lineage>
        <taxon>Eukaryota</taxon>
        <taxon>Viridiplantae</taxon>
        <taxon>Streptophyta</taxon>
        <taxon>Embryophyta</taxon>
        <taxon>Tracheophyta</taxon>
        <taxon>Spermatophyta</taxon>
        <taxon>Magnoliopsida</taxon>
        <taxon>Liliopsida</taxon>
        <taxon>Asparagales</taxon>
        <taxon>Orchidaceae</taxon>
        <taxon>Vanilloideae</taxon>
        <taxon>Vanilleae</taxon>
        <taxon>Vanilla</taxon>
    </lineage>
</organism>
<name>A0A835Q4K4_VANPL</name>
<dbReference type="EMBL" id="JADCNM010000011">
    <property type="protein sequence ID" value="KAG0462944.1"/>
    <property type="molecule type" value="Genomic_DNA"/>
</dbReference>